<proteinExistence type="predicted"/>
<dbReference type="Proteomes" id="UP000507245">
    <property type="component" value="Unassembled WGS sequence"/>
</dbReference>
<protein>
    <submittedName>
        <fullName evidence="1">Uncharacterized protein</fullName>
    </submittedName>
</protein>
<reference evidence="2" key="1">
    <citation type="journal article" date="2020" name="Genome Biol.">
        <title>Gamete binning: chromosome-level and haplotype-resolved genome assembly enabled by high-throughput single-cell sequencing of gamete genomes.</title>
        <authorList>
            <person name="Campoy J.A."/>
            <person name="Sun H."/>
            <person name="Goel M."/>
            <person name="Jiao W.-B."/>
            <person name="Folz-Donahue K."/>
            <person name="Wang N."/>
            <person name="Rubio M."/>
            <person name="Liu C."/>
            <person name="Kukat C."/>
            <person name="Ruiz D."/>
            <person name="Huettel B."/>
            <person name="Schneeberger K."/>
        </authorList>
    </citation>
    <scope>NUCLEOTIDE SEQUENCE [LARGE SCALE GENOMIC DNA]</scope>
    <source>
        <strain evidence="2">cv. Rojo Pasion</strain>
    </source>
</reference>
<dbReference type="EMBL" id="CAEKKB010000008">
    <property type="protein sequence ID" value="CAB4319511.1"/>
    <property type="molecule type" value="Genomic_DNA"/>
</dbReference>
<dbReference type="AlphaFoldDB" id="A0A6J5Y271"/>
<evidence type="ECO:0000313" key="1">
    <source>
        <dbReference type="EMBL" id="CAB4319511.1"/>
    </source>
</evidence>
<keyword evidence="2" id="KW-1185">Reference proteome</keyword>
<sequence>MVKPVVPADATHHPIQDMTTECMTTISVSRCSMLCAVGIGISKGVSYPTSQCNKSNKSFYKQHSSSHGNRLRARAYCGRVWCS</sequence>
<evidence type="ECO:0000313" key="2">
    <source>
        <dbReference type="Proteomes" id="UP000507245"/>
    </source>
</evidence>
<organism evidence="1 2">
    <name type="scientific">Prunus armeniaca</name>
    <name type="common">Apricot</name>
    <name type="synonym">Armeniaca vulgaris</name>
    <dbReference type="NCBI Taxonomy" id="36596"/>
    <lineage>
        <taxon>Eukaryota</taxon>
        <taxon>Viridiplantae</taxon>
        <taxon>Streptophyta</taxon>
        <taxon>Embryophyta</taxon>
        <taxon>Tracheophyta</taxon>
        <taxon>Spermatophyta</taxon>
        <taxon>Magnoliopsida</taxon>
        <taxon>eudicotyledons</taxon>
        <taxon>Gunneridae</taxon>
        <taxon>Pentapetalae</taxon>
        <taxon>rosids</taxon>
        <taxon>fabids</taxon>
        <taxon>Rosales</taxon>
        <taxon>Rosaceae</taxon>
        <taxon>Amygdaloideae</taxon>
        <taxon>Amygdaleae</taxon>
        <taxon>Prunus</taxon>
    </lineage>
</organism>
<gene>
    <name evidence="1" type="ORF">ORAREDHAP_LOCUS46854</name>
</gene>
<name>A0A6J5Y271_PRUAR</name>
<accession>A0A6J5Y271</accession>